<name>A0A1W5ZX19_9BACI</name>
<dbReference type="PANTHER" id="PTHR34822:SF1">
    <property type="entry name" value="GRPB FAMILY PROTEIN"/>
    <property type="match status" value="1"/>
</dbReference>
<gene>
    <name evidence="1" type="ORF">HM131_13535</name>
</gene>
<dbReference type="PANTHER" id="PTHR34822">
    <property type="entry name" value="GRPB DOMAIN PROTEIN (AFU_ORTHOLOGUE AFUA_1G01530)"/>
    <property type="match status" value="1"/>
</dbReference>
<sequence length="173" mass="20548">MRKVEVKPYTIEWEFMFEEESKKIKGIFQEELVAIYHIGSTSVKGMKAKPIIDLMPVVKEIHRVNDYNVEMKAIGYHPKGENGIPGRRYFEKDGDDRTHHVHIYEAGNEQIERHLAFRDYLRAHSEERMEYGNLKGELAKRYPFDINAYIKGKEKLVSKIEEKAIHWNQRENR</sequence>
<dbReference type="STRING" id="402384.HM131_13535"/>
<dbReference type="Proteomes" id="UP000192527">
    <property type="component" value="Chromosome"/>
</dbReference>
<reference evidence="1 2" key="1">
    <citation type="submission" date="2017-04" db="EMBL/GenBank/DDBJ databases">
        <title>The whole genome sequencing and assembly of Halobacillus mangrovi strain.</title>
        <authorList>
            <person name="Lee S.-J."/>
            <person name="Park M.-K."/>
            <person name="Kim J.-Y."/>
            <person name="Lee Y.-J."/>
            <person name="Yi H."/>
            <person name="Bahn Y.-S."/>
            <person name="Kim J.F."/>
            <person name="Lee D.-W."/>
        </authorList>
    </citation>
    <scope>NUCLEOTIDE SEQUENCE [LARGE SCALE GENOMIC DNA]</scope>
    <source>
        <strain evidence="1 2">KTB 131</strain>
    </source>
</reference>
<evidence type="ECO:0008006" key="3">
    <source>
        <dbReference type="Google" id="ProtNLM"/>
    </source>
</evidence>
<organism evidence="1 2">
    <name type="scientific">Halobacillus mangrovi</name>
    <dbReference type="NCBI Taxonomy" id="402384"/>
    <lineage>
        <taxon>Bacteria</taxon>
        <taxon>Bacillati</taxon>
        <taxon>Bacillota</taxon>
        <taxon>Bacilli</taxon>
        <taxon>Bacillales</taxon>
        <taxon>Bacillaceae</taxon>
        <taxon>Halobacillus</taxon>
    </lineage>
</organism>
<dbReference type="EMBL" id="CP020772">
    <property type="protein sequence ID" value="ARI77807.1"/>
    <property type="molecule type" value="Genomic_DNA"/>
</dbReference>
<dbReference type="Gene3D" id="3.30.460.10">
    <property type="entry name" value="Beta Polymerase, domain 2"/>
    <property type="match status" value="1"/>
</dbReference>
<accession>A0A1W5ZX19</accession>
<protein>
    <recommendedName>
        <fullName evidence="3">GrpB family protein</fullName>
    </recommendedName>
</protein>
<dbReference type="Pfam" id="PF04229">
    <property type="entry name" value="GrpB"/>
    <property type="match status" value="1"/>
</dbReference>
<dbReference type="SUPFAM" id="SSF81301">
    <property type="entry name" value="Nucleotidyltransferase"/>
    <property type="match status" value="1"/>
</dbReference>
<dbReference type="RefSeq" id="WP_085030268.1">
    <property type="nucleotide sequence ID" value="NZ_CP020772.1"/>
</dbReference>
<proteinExistence type="predicted"/>
<dbReference type="KEGG" id="hmn:HM131_13535"/>
<evidence type="ECO:0000313" key="2">
    <source>
        <dbReference type="Proteomes" id="UP000192527"/>
    </source>
</evidence>
<evidence type="ECO:0000313" key="1">
    <source>
        <dbReference type="EMBL" id="ARI77807.1"/>
    </source>
</evidence>
<dbReference type="AlphaFoldDB" id="A0A1W5ZX19"/>
<keyword evidence="2" id="KW-1185">Reference proteome</keyword>
<dbReference type="InterPro" id="IPR007344">
    <property type="entry name" value="GrpB/CoaE"/>
</dbReference>
<dbReference type="OrthoDB" id="9799092at2"/>
<dbReference type="InterPro" id="IPR043519">
    <property type="entry name" value="NT_sf"/>
</dbReference>